<sequence length="207" mass="23200">MKPNHISGGQELLCINTEKVYDWIFNEETFEINLAALTLPIGVTCDLIDELEITCNIIPQAVEILDREDREFVIDGVEITLQLVTIRKTFEVEIEIPVLDGVEVIVQVLSRTEQVILCAPEGTDINVEFTEEECTIVSLDCDEDALTLDIALQVRLCQSIQSVFDVTLELVADFCQPREQLELPPCPVPEIPPQCPVIFPNNAENGF</sequence>
<proteinExistence type="predicted"/>
<reference evidence="1 2" key="1">
    <citation type="submission" date="2016-10" db="EMBL/GenBank/DDBJ databases">
        <authorList>
            <person name="de Groot N.N."/>
        </authorList>
    </citation>
    <scope>NUCLEOTIDE SEQUENCE [LARGE SCALE GENOMIC DNA]</scope>
    <source>
        <strain evidence="1 2">DSM 21633</strain>
    </source>
</reference>
<name>A0A1H9HF54_9BACI</name>
<accession>A0A1H9HF54</accession>
<dbReference type="RefSeq" id="WP_091773778.1">
    <property type="nucleotide sequence ID" value="NZ_CAESCL010000010.1"/>
</dbReference>
<organism evidence="1 2">
    <name type="scientific">Piscibacillus halophilus</name>
    <dbReference type="NCBI Taxonomy" id="571933"/>
    <lineage>
        <taxon>Bacteria</taxon>
        <taxon>Bacillati</taxon>
        <taxon>Bacillota</taxon>
        <taxon>Bacilli</taxon>
        <taxon>Bacillales</taxon>
        <taxon>Bacillaceae</taxon>
        <taxon>Piscibacillus</taxon>
    </lineage>
</organism>
<dbReference type="Proteomes" id="UP000199427">
    <property type="component" value="Unassembled WGS sequence"/>
</dbReference>
<protein>
    <recommendedName>
        <fullName evidence="3">SipL SPOCS domain-containing protein</fullName>
    </recommendedName>
</protein>
<dbReference type="STRING" id="571933.SAMN05216362_1192"/>
<gene>
    <name evidence="1" type="ORF">SAMN05216362_1192</name>
</gene>
<evidence type="ECO:0000313" key="1">
    <source>
        <dbReference type="EMBL" id="SEQ60892.1"/>
    </source>
</evidence>
<keyword evidence="2" id="KW-1185">Reference proteome</keyword>
<evidence type="ECO:0008006" key="3">
    <source>
        <dbReference type="Google" id="ProtNLM"/>
    </source>
</evidence>
<dbReference type="AlphaFoldDB" id="A0A1H9HF54"/>
<dbReference type="EMBL" id="FOES01000019">
    <property type="protein sequence ID" value="SEQ60892.1"/>
    <property type="molecule type" value="Genomic_DNA"/>
</dbReference>
<evidence type="ECO:0000313" key="2">
    <source>
        <dbReference type="Proteomes" id="UP000199427"/>
    </source>
</evidence>
<dbReference type="OrthoDB" id="2680078at2"/>